<reference evidence="2 3" key="1">
    <citation type="journal article" date="2018" name="Front. Plant Sci.">
        <title>Red Clover (Trifolium pratense) and Zigzag Clover (T. medium) - A Picture of Genomic Similarities and Differences.</title>
        <authorList>
            <person name="Dluhosova J."/>
            <person name="Istvanek J."/>
            <person name="Nedelnik J."/>
            <person name="Repkova J."/>
        </authorList>
    </citation>
    <scope>NUCLEOTIDE SEQUENCE [LARGE SCALE GENOMIC DNA]</scope>
    <source>
        <strain evidence="3">cv. 10/8</strain>
        <tissue evidence="2">Leaf</tissue>
    </source>
</reference>
<feature type="compositionally biased region" description="Low complexity" evidence="1">
    <location>
        <begin position="23"/>
        <end position="34"/>
    </location>
</feature>
<proteinExistence type="predicted"/>
<dbReference type="Proteomes" id="UP000265520">
    <property type="component" value="Unassembled WGS sequence"/>
</dbReference>
<name>A0A392UUJ0_9FABA</name>
<dbReference type="EMBL" id="LXQA010883208">
    <property type="protein sequence ID" value="MCI75455.1"/>
    <property type="molecule type" value="Genomic_DNA"/>
</dbReference>
<evidence type="ECO:0000313" key="3">
    <source>
        <dbReference type="Proteomes" id="UP000265520"/>
    </source>
</evidence>
<sequence>AALQDGLGTPTLFSPTDGCHIGLPSTDSDSLLLPAVPPAD</sequence>
<keyword evidence="3" id="KW-1185">Reference proteome</keyword>
<evidence type="ECO:0000313" key="2">
    <source>
        <dbReference type="EMBL" id="MCI75455.1"/>
    </source>
</evidence>
<comment type="caution">
    <text evidence="2">The sequence shown here is derived from an EMBL/GenBank/DDBJ whole genome shotgun (WGS) entry which is preliminary data.</text>
</comment>
<accession>A0A392UUJ0</accession>
<protein>
    <submittedName>
        <fullName evidence="2">Uncharacterized protein</fullName>
    </submittedName>
</protein>
<feature type="region of interest" description="Disordered" evidence="1">
    <location>
        <begin position="1"/>
        <end position="40"/>
    </location>
</feature>
<evidence type="ECO:0000256" key="1">
    <source>
        <dbReference type="SAM" id="MobiDB-lite"/>
    </source>
</evidence>
<dbReference type="AlphaFoldDB" id="A0A392UUJ0"/>
<feature type="non-terminal residue" evidence="2">
    <location>
        <position position="1"/>
    </location>
</feature>
<organism evidence="2 3">
    <name type="scientific">Trifolium medium</name>
    <dbReference type="NCBI Taxonomy" id="97028"/>
    <lineage>
        <taxon>Eukaryota</taxon>
        <taxon>Viridiplantae</taxon>
        <taxon>Streptophyta</taxon>
        <taxon>Embryophyta</taxon>
        <taxon>Tracheophyta</taxon>
        <taxon>Spermatophyta</taxon>
        <taxon>Magnoliopsida</taxon>
        <taxon>eudicotyledons</taxon>
        <taxon>Gunneridae</taxon>
        <taxon>Pentapetalae</taxon>
        <taxon>rosids</taxon>
        <taxon>fabids</taxon>
        <taxon>Fabales</taxon>
        <taxon>Fabaceae</taxon>
        <taxon>Papilionoideae</taxon>
        <taxon>50 kb inversion clade</taxon>
        <taxon>NPAAA clade</taxon>
        <taxon>Hologalegina</taxon>
        <taxon>IRL clade</taxon>
        <taxon>Trifolieae</taxon>
        <taxon>Trifolium</taxon>
    </lineage>
</organism>